<feature type="repeat" description="TPR" evidence="1">
    <location>
        <begin position="97"/>
        <end position="130"/>
    </location>
</feature>
<evidence type="ECO:0000313" key="3">
    <source>
        <dbReference type="EMBL" id="MEJ8572139.1"/>
    </source>
</evidence>
<feature type="chain" id="PRO_5043959422" evidence="2">
    <location>
        <begin position="25"/>
        <end position="186"/>
    </location>
</feature>
<evidence type="ECO:0000313" key="4">
    <source>
        <dbReference type="Proteomes" id="UP001378188"/>
    </source>
</evidence>
<dbReference type="Pfam" id="PF13432">
    <property type="entry name" value="TPR_16"/>
    <property type="match status" value="1"/>
</dbReference>
<dbReference type="InterPro" id="IPR019734">
    <property type="entry name" value="TPR_rpt"/>
</dbReference>
<dbReference type="AlphaFoldDB" id="A0AAW9RRU4"/>
<dbReference type="EMBL" id="JAZHOF010000004">
    <property type="protein sequence ID" value="MEJ8572139.1"/>
    <property type="molecule type" value="Genomic_DNA"/>
</dbReference>
<feature type="signal peptide" evidence="2">
    <location>
        <begin position="1"/>
        <end position="24"/>
    </location>
</feature>
<gene>
    <name evidence="3" type="ORF">V3328_11685</name>
</gene>
<dbReference type="SMART" id="SM00028">
    <property type="entry name" value="TPR"/>
    <property type="match status" value="2"/>
</dbReference>
<dbReference type="InterPro" id="IPR011990">
    <property type="entry name" value="TPR-like_helical_dom_sf"/>
</dbReference>
<comment type="caution">
    <text evidence="3">The sequence shown here is derived from an EMBL/GenBank/DDBJ whole genome shotgun (WGS) entry which is preliminary data.</text>
</comment>
<dbReference type="PROSITE" id="PS50005">
    <property type="entry name" value="TPR"/>
    <property type="match status" value="1"/>
</dbReference>
<accession>A0AAW9RRU4</accession>
<evidence type="ECO:0000256" key="1">
    <source>
        <dbReference type="PROSITE-ProRule" id="PRU00339"/>
    </source>
</evidence>
<dbReference type="SUPFAM" id="SSF48452">
    <property type="entry name" value="TPR-like"/>
    <property type="match status" value="1"/>
</dbReference>
<keyword evidence="4" id="KW-1185">Reference proteome</keyword>
<sequence>MPRSPHRRFVAVALAALISASAGAGGALAAGGNDTGTPVKSCPRGQVLDEKTGKCVSQSSDSLDDQSRYAYGAWLARSGRYGEAIEVLSLVEDKDDPRVLTYLGYAHRQLSRFEVGLGYYRQALAADPDHVQAREYLGEAYLILNKPDLAREQLREIELRCGSDCEEYRLLASAIADHEKALERRS</sequence>
<dbReference type="Gene3D" id="1.25.40.10">
    <property type="entry name" value="Tetratricopeptide repeat domain"/>
    <property type="match status" value="1"/>
</dbReference>
<dbReference type="Proteomes" id="UP001378188">
    <property type="component" value="Unassembled WGS sequence"/>
</dbReference>
<evidence type="ECO:0000256" key="2">
    <source>
        <dbReference type="SAM" id="SignalP"/>
    </source>
</evidence>
<keyword evidence="1" id="KW-0802">TPR repeat</keyword>
<reference evidence="3 4" key="1">
    <citation type="submission" date="2024-02" db="EMBL/GenBank/DDBJ databases">
        <title>Genome analysis and characterization of Microbaculum marinisediminis sp. nov., isolated from marine sediment.</title>
        <authorList>
            <person name="Du Z.-J."/>
            <person name="Ye Y.-Q."/>
            <person name="Zhang Z.-R."/>
            <person name="Yuan S.-M."/>
            <person name="Zhang X.-Y."/>
        </authorList>
    </citation>
    <scope>NUCLEOTIDE SEQUENCE [LARGE SCALE GENOMIC DNA]</scope>
    <source>
        <strain evidence="3 4">SDUM1044001</strain>
    </source>
</reference>
<name>A0AAW9RRU4_9HYPH</name>
<keyword evidence="2" id="KW-0732">Signal</keyword>
<protein>
    <submittedName>
        <fullName evidence="3">Tetratricopeptide repeat protein</fullName>
    </submittedName>
</protein>
<dbReference type="RefSeq" id="WP_340329834.1">
    <property type="nucleotide sequence ID" value="NZ_JAZHOF010000004.1"/>
</dbReference>
<organism evidence="3 4">
    <name type="scientific">Microbaculum marinum</name>
    <dbReference type="NCBI Taxonomy" id="1764581"/>
    <lineage>
        <taxon>Bacteria</taxon>
        <taxon>Pseudomonadati</taxon>
        <taxon>Pseudomonadota</taxon>
        <taxon>Alphaproteobacteria</taxon>
        <taxon>Hyphomicrobiales</taxon>
        <taxon>Tepidamorphaceae</taxon>
        <taxon>Microbaculum</taxon>
    </lineage>
</organism>
<proteinExistence type="predicted"/>